<dbReference type="RefSeq" id="WP_254675927.1">
    <property type="nucleotide sequence ID" value="NZ_JAMWDU010000006.1"/>
</dbReference>
<proteinExistence type="predicted"/>
<protein>
    <submittedName>
        <fullName evidence="2">Uncharacterized protein</fullName>
    </submittedName>
</protein>
<feature type="signal peptide" evidence="1">
    <location>
        <begin position="1"/>
        <end position="21"/>
    </location>
</feature>
<reference evidence="2" key="1">
    <citation type="submission" date="2022-06" db="EMBL/GenBank/DDBJ databases">
        <title>Devosia sp. XJ19-45 genome assembly.</title>
        <authorList>
            <person name="Li B."/>
            <person name="Cai M."/>
            <person name="Nie G."/>
            <person name="Li W."/>
        </authorList>
    </citation>
    <scope>NUCLEOTIDE SEQUENCE</scope>
    <source>
        <strain evidence="2">XJ19-45</strain>
    </source>
</reference>
<dbReference type="AlphaFoldDB" id="A0A9Q4ARR5"/>
<organism evidence="2 3">
    <name type="scientific">Devosia ureilytica</name>
    <dbReference type="NCBI Taxonomy" id="2952754"/>
    <lineage>
        <taxon>Bacteria</taxon>
        <taxon>Pseudomonadati</taxon>
        <taxon>Pseudomonadota</taxon>
        <taxon>Alphaproteobacteria</taxon>
        <taxon>Hyphomicrobiales</taxon>
        <taxon>Devosiaceae</taxon>
        <taxon>Devosia</taxon>
    </lineage>
</organism>
<evidence type="ECO:0000313" key="2">
    <source>
        <dbReference type="EMBL" id="MCP8888689.1"/>
    </source>
</evidence>
<keyword evidence="1" id="KW-0732">Signal</keyword>
<comment type="caution">
    <text evidence="2">The sequence shown here is derived from an EMBL/GenBank/DDBJ whole genome shotgun (WGS) entry which is preliminary data.</text>
</comment>
<evidence type="ECO:0000256" key="1">
    <source>
        <dbReference type="SAM" id="SignalP"/>
    </source>
</evidence>
<keyword evidence="3" id="KW-1185">Reference proteome</keyword>
<dbReference type="Proteomes" id="UP001060275">
    <property type="component" value="Unassembled WGS sequence"/>
</dbReference>
<feature type="chain" id="PRO_5040180519" evidence="1">
    <location>
        <begin position="22"/>
        <end position="103"/>
    </location>
</feature>
<sequence length="103" mass="10927">MKLASAAALTLLLASSGAANAHHKTWHQIPPGHLKKIYSADAVIPASVEFVCLVATQVVGDPYSPVISSSWLPRSEAEARANDGDGFVIFHPSVNTERGCIDF</sequence>
<name>A0A9Q4ARR5_9HYPH</name>
<evidence type="ECO:0000313" key="3">
    <source>
        <dbReference type="Proteomes" id="UP001060275"/>
    </source>
</evidence>
<dbReference type="EMBL" id="JAMWDU010000006">
    <property type="protein sequence ID" value="MCP8888689.1"/>
    <property type="molecule type" value="Genomic_DNA"/>
</dbReference>
<accession>A0A9Q4ARR5</accession>
<gene>
    <name evidence="2" type="ORF">NF348_16370</name>
</gene>